<dbReference type="GeneID" id="103195687"/>
<feature type="transmembrane region" description="Helical" evidence="16">
    <location>
        <begin position="449"/>
        <end position="474"/>
    </location>
</feature>
<evidence type="ECO:0000256" key="8">
    <source>
        <dbReference type="ARBA" id="ARBA00023136"/>
    </source>
</evidence>
<evidence type="ECO:0000256" key="12">
    <source>
        <dbReference type="ARBA" id="ARBA00054387"/>
    </source>
</evidence>
<gene>
    <name evidence="18" type="primary">MFSD2B</name>
</gene>
<comment type="function">
    <text evidence="12">Lipid transporter that specifically mediates export of sphingosine-1-phosphate in red blood cells and platelets. Sphingosine-1-phosphate is a signaling sphingolipid and its export from red blood cells into in the plasma is required for red blood cell morphology. Sphingosine-1-phosphate export from platelets is required for platelet aggregation and thrombus formation. Mediates the export of different sphingosine-1-phosphate (S1P) species, including S1P(d18:0) (sphinganine 1-phosphate), S1P (d18:1) (sphing-4-enine 1-phosphate) and S1P (d18:2) (sphinga-4E,14Z-dienine-1-phosphate). Release of sphingosine-1-phosphate is facilitated by a proton gradient. In contrast, cations, such as sodium, are not required to drive sphingosine-1-phosphate transport. In addition to export, also able to mediate S1P import. Does not transport lysophosphatidylcholine (LPC).</text>
</comment>
<keyword evidence="6 16" id="KW-1133">Transmembrane helix</keyword>
<evidence type="ECO:0000256" key="14">
    <source>
        <dbReference type="ARBA" id="ARBA00076539"/>
    </source>
</evidence>
<feature type="transmembrane region" description="Helical" evidence="16">
    <location>
        <begin position="143"/>
        <end position="167"/>
    </location>
</feature>
<comment type="catalytic activity">
    <reaction evidence="11">
        <text>sphing-4-enine 1-phosphate(in) = sphing-4-enine 1-phosphate(out)</text>
        <dbReference type="Rhea" id="RHEA:38667"/>
        <dbReference type="ChEBI" id="CHEBI:60119"/>
    </reaction>
</comment>
<dbReference type="Proteomes" id="UP000694850">
    <property type="component" value="Unplaced"/>
</dbReference>
<accession>A0A8B6ZP75</accession>
<evidence type="ECO:0000256" key="9">
    <source>
        <dbReference type="ARBA" id="ARBA00051006"/>
    </source>
</evidence>
<dbReference type="Gene3D" id="1.20.1250.20">
    <property type="entry name" value="MFS general substrate transporter like domains"/>
    <property type="match status" value="2"/>
</dbReference>
<keyword evidence="5 16" id="KW-0812">Transmembrane</keyword>
<evidence type="ECO:0000256" key="13">
    <source>
        <dbReference type="ARBA" id="ARBA00070170"/>
    </source>
</evidence>
<evidence type="ECO:0000313" key="17">
    <source>
        <dbReference type="Proteomes" id="UP000694850"/>
    </source>
</evidence>
<evidence type="ECO:0000256" key="5">
    <source>
        <dbReference type="ARBA" id="ARBA00022692"/>
    </source>
</evidence>
<feature type="transmembrane region" description="Helical" evidence="16">
    <location>
        <begin position="368"/>
        <end position="389"/>
    </location>
</feature>
<dbReference type="PANTHER" id="PTHR11328:SF30">
    <property type="entry name" value="SPHINGOSINE-1-PHOSPHATE TRANSPORTER MFSD2B"/>
    <property type="match status" value="1"/>
</dbReference>
<evidence type="ECO:0000256" key="16">
    <source>
        <dbReference type="SAM" id="Phobius"/>
    </source>
</evidence>
<comment type="catalytic activity">
    <reaction evidence="9">
        <text>sphinganine 1-phosphate(in) = sphinganine 1-phosphate(out)</text>
        <dbReference type="Rhea" id="RHEA:38671"/>
        <dbReference type="ChEBI" id="CHEBI:57939"/>
    </reaction>
</comment>
<evidence type="ECO:0000256" key="10">
    <source>
        <dbReference type="ARBA" id="ARBA00051809"/>
    </source>
</evidence>
<feature type="transmembrane region" description="Helical" evidence="16">
    <location>
        <begin position="409"/>
        <end position="428"/>
    </location>
</feature>
<dbReference type="PANTHER" id="PTHR11328">
    <property type="entry name" value="MAJOR FACILITATOR SUPERFAMILY DOMAIN-CONTAINING PROTEIN"/>
    <property type="match status" value="1"/>
</dbReference>
<evidence type="ECO:0000256" key="4">
    <source>
        <dbReference type="ARBA" id="ARBA00022475"/>
    </source>
</evidence>
<dbReference type="RefSeq" id="XP_007937484.1">
    <property type="nucleotide sequence ID" value="XM_007939293.1"/>
</dbReference>
<feature type="transmembrane region" description="Helical" evidence="16">
    <location>
        <begin position="110"/>
        <end position="131"/>
    </location>
</feature>
<keyword evidence="17" id="KW-1185">Reference proteome</keyword>
<evidence type="ECO:0000256" key="2">
    <source>
        <dbReference type="ARBA" id="ARBA00008335"/>
    </source>
</evidence>
<evidence type="ECO:0000256" key="15">
    <source>
        <dbReference type="SAM" id="MobiDB-lite"/>
    </source>
</evidence>
<comment type="similarity">
    <text evidence="2">Belongs to the major facilitator superfamily.</text>
</comment>
<dbReference type="Pfam" id="PF13347">
    <property type="entry name" value="MFS_2"/>
    <property type="match status" value="1"/>
</dbReference>
<evidence type="ECO:0000256" key="3">
    <source>
        <dbReference type="ARBA" id="ARBA00022448"/>
    </source>
</evidence>
<feature type="transmembrane region" description="Helical" evidence="16">
    <location>
        <begin position="343"/>
        <end position="361"/>
    </location>
</feature>
<sequence length="500" mass="53712">MAEAPGGPTALAEEAQPAPPEAHTSELSSDDRAGHLSFCTKLCYGIGGVPNQVASSATAFYLQLFLLDVAQIPAAQVSLVLFGGKVSGAAADPVAGFFINRSRRTGSGRLMPWVLGCTPFVALAYFFLWFLPPFTSLRGLWYMTFYCLFQALATFFQVPYTALTMLLTPSPRERDSATAYRMTMEMAGTLMGATIHGLIVSPAHEPHRCEKAALPPGSVSPDAMRLYSIAAAVIALTYPVCTSLLHLGVKEKPDPSSPASGQGLSFLAGLVLTVRHPPFLKLVVSFLFISAAIQVEQSYLVLFCTHASRLHDHVQRLVLTILVSAVLSTPLWEWILQRFGKKTSAFGICVMVPFAILLAAVPTAPVAYVVAFVSGVSIAVSMLLPWSMLPDVVDDFQLQHQHGPGLETIFYSSYVFFTKLSGAGALGISTLSLEFTGYKAGACEQAEEVVVTLKVLIGAVPTCMILTGLCILLVSPTPKVPSQDPSRQLSLRRRTSYSLA</sequence>
<keyword evidence="8 16" id="KW-0472">Membrane</keyword>
<evidence type="ECO:0000256" key="1">
    <source>
        <dbReference type="ARBA" id="ARBA00004651"/>
    </source>
</evidence>
<dbReference type="GO" id="GO:0015293">
    <property type="term" value="F:symporter activity"/>
    <property type="evidence" value="ECO:0007669"/>
    <property type="project" value="InterPro"/>
</dbReference>
<feature type="transmembrane region" description="Helical" evidence="16">
    <location>
        <begin position="224"/>
        <end position="247"/>
    </location>
</feature>
<dbReference type="OrthoDB" id="197206at2759"/>
<dbReference type="GO" id="GO:0008643">
    <property type="term" value="P:carbohydrate transport"/>
    <property type="evidence" value="ECO:0007669"/>
    <property type="project" value="InterPro"/>
</dbReference>
<keyword evidence="7" id="KW-0445">Lipid transport</keyword>
<feature type="region of interest" description="Disordered" evidence="15">
    <location>
        <begin position="478"/>
        <end position="500"/>
    </location>
</feature>
<feature type="region of interest" description="Disordered" evidence="15">
    <location>
        <begin position="1"/>
        <end position="29"/>
    </location>
</feature>
<evidence type="ECO:0000256" key="6">
    <source>
        <dbReference type="ARBA" id="ARBA00022989"/>
    </source>
</evidence>
<proteinExistence type="inferred from homology"/>
<dbReference type="InterPro" id="IPR036259">
    <property type="entry name" value="MFS_trans_sf"/>
</dbReference>
<dbReference type="GO" id="GO:0005886">
    <property type="term" value="C:plasma membrane"/>
    <property type="evidence" value="ECO:0007669"/>
    <property type="project" value="UniProtKB-SubCell"/>
</dbReference>
<dbReference type="SUPFAM" id="SSF103473">
    <property type="entry name" value="MFS general substrate transporter"/>
    <property type="match status" value="1"/>
</dbReference>
<feature type="transmembrane region" description="Helical" evidence="16">
    <location>
        <begin position="317"/>
        <end position="337"/>
    </location>
</feature>
<dbReference type="AlphaFoldDB" id="A0A8B6ZP75"/>
<feature type="transmembrane region" description="Helical" evidence="16">
    <location>
        <begin position="282"/>
        <end position="305"/>
    </location>
</feature>
<dbReference type="InterPro" id="IPR039672">
    <property type="entry name" value="MFS_2"/>
</dbReference>
<name>A0A8B6ZP75_ORYAF</name>
<comment type="subcellular location">
    <subcellularLocation>
        <location evidence="1">Cell membrane</location>
        <topology evidence="1">Multi-pass membrane protein</topology>
    </subcellularLocation>
</comment>
<evidence type="ECO:0000256" key="7">
    <source>
        <dbReference type="ARBA" id="ARBA00023055"/>
    </source>
</evidence>
<dbReference type="FunFam" id="1.20.1250.20:FF:000238">
    <property type="entry name" value="Major facilitator superfamily domain containing 2B"/>
    <property type="match status" value="1"/>
</dbReference>
<dbReference type="FunFam" id="1.20.1250.20:FF:000260">
    <property type="entry name" value="Major facilitator superfamily domain containing 2B"/>
    <property type="match status" value="1"/>
</dbReference>
<keyword evidence="4" id="KW-1003">Cell membrane</keyword>
<keyword evidence="3" id="KW-0813">Transport</keyword>
<reference evidence="18" key="1">
    <citation type="submission" date="2025-08" db="UniProtKB">
        <authorList>
            <consortium name="RefSeq"/>
        </authorList>
    </citation>
    <scope>IDENTIFICATION</scope>
</reference>
<evidence type="ECO:0000256" key="11">
    <source>
        <dbReference type="ARBA" id="ARBA00052922"/>
    </source>
</evidence>
<organism evidence="17 18">
    <name type="scientific">Orycteropus afer afer</name>
    <dbReference type="NCBI Taxonomy" id="1230840"/>
    <lineage>
        <taxon>Eukaryota</taxon>
        <taxon>Metazoa</taxon>
        <taxon>Chordata</taxon>
        <taxon>Craniata</taxon>
        <taxon>Vertebrata</taxon>
        <taxon>Euteleostomi</taxon>
        <taxon>Mammalia</taxon>
        <taxon>Eutheria</taxon>
        <taxon>Afrotheria</taxon>
        <taxon>Tubulidentata</taxon>
        <taxon>Orycteropodidae</taxon>
        <taxon>Orycteropus</taxon>
    </lineage>
</organism>
<feature type="compositionally biased region" description="Basic residues" evidence="15">
    <location>
        <begin position="490"/>
        <end position="500"/>
    </location>
</feature>
<dbReference type="CTD" id="388931"/>
<comment type="catalytic activity">
    <reaction evidence="10">
        <text>sphinga-4E,14Z-dienine-1-phosphate(in) = sphinga-4E,14Z-dienine-1-phosphate(out)</text>
        <dbReference type="Rhea" id="RHEA:70207"/>
        <dbReference type="ChEBI" id="CHEBI:149632"/>
    </reaction>
</comment>
<protein>
    <recommendedName>
        <fullName evidence="13">Sphingosine-1-phosphate transporter MFSD2B</fullName>
    </recommendedName>
    <alternativeName>
        <fullName evidence="14">Major facilitator superfamily domain-containing protein 2B</fullName>
    </alternativeName>
</protein>
<evidence type="ECO:0000313" key="18">
    <source>
        <dbReference type="RefSeq" id="XP_007937484.1"/>
    </source>
</evidence>
<dbReference type="GO" id="GO:0046624">
    <property type="term" value="F:sphingolipid transporter activity"/>
    <property type="evidence" value="ECO:0007669"/>
    <property type="project" value="TreeGrafter"/>
</dbReference>